<keyword evidence="4" id="KW-1185">Reference proteome</keyword>
<dbReference type="Gene3D" id="3.40.50.1820">
    <property type="entry name" value="alpha/beta hydrolase"/>
    <property type="match status" value="1"/>
</dbReference>
<dbReference type="SUPFAM" id="SSF53474">
    <property type="entry name" value="alpha/beta-Hydrolases"/>
    <property type="match status" value="1"/>
</dbReference>
<sequence>MTPVSVKARDGENIMCYLSSPPGSENKPLVLFIYGGPQARYHWGYHPACQFLCNRGFRTPQVNYRGSTGFGERFLKLGMNGQFYQSVQTDISDASVAFSSGQDMVIFGASFGGYSALWGITEASELYKCAMVKCPLTVVGAANEEGRKMFGGGPLIAKYWQQVFGFDVSNTREVAKKTSPLHQMNKLASGASIQLFHGENDPRAPFEHSIRVIDEENAQIKKGKNI</sequence>
<organism evidence="3 4">
    <name type="scientific">Cyclotella atomus</name>
    <dbReference type="NCBI Taxonomy" id="382360"/>
    <lineage>
        <taxon>Eukaryota</taxon>
        <taxon>Sar</taxon>
        <taxon>Stramenopiles</taxon>
        <taxon>Ochrophyta</taxon>
        <taxon>Bacillariophyta</taxon>
        <taxon>Coscinodiscophyceae</taxon>
        <taxon>Thalassiosirophycidae</taxon>
        <taxon>Stephanodiscales</taxon>
        <taxon>Stephanodiscaceae</taxon>
        <taxon>Cyclotella</taxon>
    </lineage>
</organism>
<dbReference type="PANTHER" id="PTHR42776:SF27">
    <property type="entry name" value="DIPEPTIDYL PEPTIDASE FAMILY MEMBER 6"/>
    <property type="match status" value="1"/>
</dbReference>
<protein>
    <recommendedName>
        <fullName evidence="2">Peptidase S9 prolyl oligopeptidase catalytic domain-containing protein</fullName>
    </recommendedName>
</protein>
<name>A0ABD3ND65_9STRA</name>
<accession>A0ABD3ND65</accession>
<evidence type="ECO:0000313" key="3">
    <source>
        <dbReference type="EMBL" id="KAL3773892.1"/>
    </source>
</evidence>
<keyword evidence="1" id="KW-0378">Hydrolase</keyword>
<dbReference type="InterPro" id="IPR001375">
    <property type="entry name" value="Peptidase_S9_cat"/>
</dbReference>
<comment type="caution">
    <text evidence="3">The sequence shown here is derived from an EMBL/GenBank/DDBJ whole genome shotgun (WGS) entry which is preliminary data.</text>
</comment>
<dbReference type="Pfam" id="PF00326">
    <property type="entry name" value="Peptidase_S9"/>
    <property type="match status" value="1"/>
</dbReference>
<proteinExistence type="predicted"/>
<feature type="domain" description="Peptidase S9 prolyl oligopeptidase catalytic" evidence="2">
    <location>
        <begin position="48"/>
        <end position="217"/>
    </location>
</feature>
<dbReference type="EMBL" id="JALLPJ020001216">
    <property type="protein sequence ID" value="KAL3773892.1"/>
    <property type="molecule type" value="Genomic_DNA"/>
</dbReference>
<dbReference type="InterPro" id="IPR029058">
    <property type="entry name" value="AB_hydrolase_fold"/>
</dbReference>
<reference evidence="3 4" key="1">
    <citation type="submission" date="2024-10" db="EMBL/GenBank/DDBJ databases">
        <title>Updated reference genomes for cyclostephanoid diatoms.</title>
        <authorList>
            <person name="Roberts W.R."/>
            <person name="Alverson A.J."/>
        </authorList>
    </citation>
    <scope>NUCLEOTIDE SEQUENCE [LARGE SCALE GENOMIC DNA]</scope>
    <source>
        <strain evidence="3 4">AJA010-31</strain>
    </source>
</reference>
<evidence type="ECO:0000256" key="1">
    <source>
        <dbReference type="ARBA" id="ARBA00022801"/>
    </source>
</evidence>
<dbReference type="Proteomes" id="UP001530400">
    <property type="component" value="Unassembled WGS sequence"/>
</dbReference>
<evidence type="ECO:0000313" key="4">
    <source>
        <dbReference type="Proteomes" id="UP001530400"/>
    </source>
</evidence>
<dbReference type="PANTHER" id="PTHR42776">
    <property type="entry name" value="SERINE PEPTIDASE S9 FAMILY MEMBER"/>
    <property type="match status" value="1"/>
</dbReference>
<dbReference type="GO" id="GO:0016787">
    <property type="term" value="F:hydrolase activity"/>
    <property type="evidence" value="ECO:0007669"/>
    <property type="project" value="UniProtKB-KW"/>
</dbReference>
<evidence type="ECO:0000259" key="2">
    <source>
        <dbReference type="Pfam" id="PF00326"/>
    </source>
</evidence>
<dbReference type="AlphaFoldDB" id="A0ABD3ND65"/>
<gene>
    <name evidence="3" type="ORF">ACHAWO_007212</name>
</gene>